<dbReference type="Gene3D" id="3.90.70.10">
    <property type="entry name" value="Cysteine proteinases"/>
    <property type="match status" value="2"/>
</dbReference>
<dbReference type="CDD" id="cd02257">
    <property type="entry name" value="Peptidase_C19"/>
    <property type="match status" value="1"/>
</dbReference>
<dbReference type="PROSITE" id="PS00972">
    <property type="entry name" value="USP_1"/>
    <property type="match status" value="1"/>
</dbReference>
<organism evidence="3 4">
    <name type="scientific">Leishmania tarentolae</name>
    <name type="common">Sauroleishmania tarentolae</name>
    <dbReference type="NCBI Taxonomy" id="5689"/>
    <lineage>
        <taxon>Eukaryota</taxon>
        <taxon>Discoba</taxon>
        <taxon>Euglenozoa</taxon>
        <taxon>Kinetoplastea</taxon>
        <taxon>Metakinetoplastina</taxon>
        <taxon>Trypanosomatida</taxon>
        <taxon>Trypanosomatidae</taxon>
        <taxon>Leishmaniinae</taxon>
        <taxon>Leishmania</taxon>
        <taxon>lizard Leishmania</taxon>
    </lineage>
</organism>
<dbReference type="InterPro" id="IPR001394">
    <property type="entry name" value="Peptidase_C19_UCH"/>
</dbReference>
<evidence type="ECO:0000313" key="3">
    <source>
        <dbReference type="EMBL" id="GET91634.1"/>
    </source>
</evidence>
<gene>
    <name evidence="3" type="ORF">LtaPh_3231000</name>
</gene>
<protein>
    <submittedName>
        <fullName evidence="3">Ubiquitin hydrolase, putative</fullName>
    </submittedName>
</protein>
<proteinExistence type="predicted"/>
<name>A0A640KRI8_LEITA</name>
<dbReference type="GO" id="GO:0004843">
    <property type="term" value="F:cysteine-type deubiquitinase activity"/>
    <property type="evidence" value="ECO:0007669"/>
    <property type="project" value="InterPro"/>
</dbReference>
<feature type="domain" description="USP" evidence="1">
    <location>
        <begin position="621"/>
        <end position="1328"/>
    </location>
</feature>
<dbReference type="InterPro" id="IPR050185">
    <property type="entry name" value="Ub_carboxyl-term_hydrolase"/>
</dbReference>
<dbReference type="VEuPathDB" id="TriTrypDB:LtaPh_3231000"/>
<keyword evidence="4" id="KW-1185">Reference proteome</keyword>
<evidence type="ECO:0000313" key="4">
    <source>
        <dbReference type="Proteomes" id="UP000419144"/>
    </source>
</evidence>
<dbReference type="OrthoDB" id="265776at2759"/>
<dbReference type="SUPFAM" id="SSF54001">
    <property type="entry name" value="Cysteine proteinases"/>
    <property type="match status" value="1"/>
</dbReference>
<accession>A0A640KRI8</accession>
<dbReference type="SMART" id="SM00695">
    <property type="entry name" value="DUSP"/>
    <property type="match status" value="1"/>
</dbReference>
<dbReference type="PROSITE" id="PS51283">
    <property type="entry name" value="DUSP"/>
    <property type="match status" value="1"/>
</dbReference>
<keyword evidence="3" id="KW-0378">Hydrolase</keyword>
<sequence length="1335" mass="148461">MSAEDVMEMELKERTHSMEGSSFTATTHDSFASAEDDWTTSRFNEEAGVTTIKPRNITWNGTTTASYDCTAASTSVTDDEGNTAVVAQPHPPFNRLQAYIQALVGNILKSLRGFDGSTTWLKRSHMAIAAHLDGINAGAIPAETEEFSVAWFGIASAVLHSVIQESVADISALATPPIPSSEDELSMRGLCVTPRELSVTFVSGLQSIVSEVINDGGCHRSGGSNHFRRYSLRCFAHVKEISEMSHRLMEEHLTQGAHVPHALRNKYSDDTALIDCKEDLCSVLQSIADAWVCSFFPAYLQRSRNPTEVAPFLWGEVEDASRLNLELFFYCLYFACQQQSLMKNTEALPRGVVVPTAWMEQLLMWCAQAKEQHCLASPGPNPPFPGPIDTFALMTVSPHDPRRHWLSLDSERYQVIPETLYNSLFDFFGSGPKYVMYGAFPLRERCLLMWRPRPLTVFMTFEWRERNESDGTLDKYSVEVPVEEALLHSDMREVCHLAWGVIREEEGMMSDKVARVWFAAINGTDTVRIRCRGLYMLSVSTGPFAITEMGDGMNLTVQDVLQQLRQRIEQCMPESVEEWKRQTSEKVLLSLVLTLNNTNGDDREGEITGTMEVAARQCGVCGLTNVGNTCYMNSALQCLSNLTCFRTNLLTLPMSHFAQAVITPLLIRLLTTMWSGQHSFAETRELKEQIGIRVKRFSGYQQQDANEFIEVLLDHLSEETNLISERCYRQRKDSDKAIATQELSTIFWNNFLENNKSFIPPLFFHQSKTVFTCLTCGECSTVFDNNVTLSVSIKDSPQWRIISVDVLVELSKPGDAAESVSHSGFMAPLSRSVRDDTTRAHALVTLKVQVLLQPDNTVREQDVEGALQQLLLSNASASSEVLRFFTDESAEERTTEEERQRAKHVAARVQVDVRVLDISDQGRVFAWARCYLASAELSPACTTPLATADAAGTPAARVWYFIKDASLPSTTAIMGTPVWIDEFPASCGVEHPQSAAADTANAEELIAANEHRDHMTAYAEYIHPRSLEVAAALLQRVPEDETDEVALLTATDAPSGGVGYVMSPSYTHGAKERWAPANGAGAAAASIERDIKITQRILRKATTPSVTKTTSTGGNITTQTTMSDAWEETPASTVVTTTIVVCIEYDSAKYQIVTDGRRSDAFGLRGVGTDIITPEVKCSLQECLAHSMQPDLLQGEDAWFCSRCKEFRETKVHRTLFRLPPCLIVSFKRFKMHTYSADKKNTTVHFPSELDFAPYLDREAIGLQTEGTKYRLRGVVYHTGSLSFGHYTASAFNDSVQKWVYYNDTHAPIDDCDVPAPNGAYILCFERVEAKASAA</sequence>
<dbReference type="InterPro" id="IPR006615">
    <property type="entry name" value="Pept_C19_DUSP"/>
</dbReference>
<dbReference type="PANTHER" id="PTHR21646">
    <property type="entry name" value="UBIQUITIN CARBOXYL-TERMINAL HYDROLASE"/>
    <property type="match status" value="1"/>
</dbReference>
<dbReference type="PROSITE" id="PS00973">
    <property type="entry name" value="USP_2"/>
    <property type="match status" value="1"/>
</dbReference>
<comment type="caution">
    <text evidence="3">The sequence shown here is derived from an EMBL/GenBank/DDBJ whole genome shotgun (WGS) entry which is preliminary data.</text>
</comment>
<dbReference type="InterPro" id="IPR028889">
    <property type="entry name" value="USP"/>
</dbReference>
<feature type="domain" description="DUSP" evidence="2">
    <location>
        <begin position="316"/>
        <end position="440"/>
    </location>
</feature>
<dbReference type="InterPro" id="IPR018200">
    <property type="entry name" value="USP_CS"/>
</dbReference>
<dbReference type="GO" id="GO:0016579">
    <property type="term" value="P:protein deubiquitination"/>
    <property type="evidence" value="ECO:0007669"/>
    <property type="project" value="InterPro"/>
</dbReference>
<dbReference type="InterPro" id="IPR038765">
    <property type="entry name" value="Papain-like_cys_pep_sf"/>
</dbReference>
<dbReference type="Proteomes" id="UP000419144">
    <property type="component" value="Unassembled WGS sequence"/>
</dbReference>
<dbReference type="PROSITE" id="PS50235">
    <property type="entry name" value="USP_3"/>
    <property type="match status" value="1"/>
</dbReference>
<reference evidence="3" key="1">
    <citation type="submission" date="2019-11" db="EMBL/GenBank/DDBJ databases">
        <title>Leishmania tarentolae CDS.</title>
        <authorList>
            <person name="Goto Y."/>
            <person name="Yamagishi J."/>
        </authorList>
    </citation>
    <scope>NUCLEOTIDE SEQUENCE [LARGE SCALE GENOMIC DNA]</scope>
    <source>
        <strain evidence="3">Parrot Tar II</strain>
    </source>
</reference>
<evidence type="ECO:0000259" key="1">
    <source>
        <dbReference type="PROSITE" id="PS50235"/>
    </source>
</evidence>
<dbReference type="PANTHER" id="PTHR21646:SF23">
    <property type="entry name" value="UBIQUITIN CARBOXYL-TERMINAL HYDROLASE USP2"/>
    <property type="match status" value="1"/>
</dbReference>
<evidence type="ECO:0000259" key="2">
    <source>
        <dbReference type="PROSITE" id="PS51283"/>
    </source>
</evidence>
<dbReference type="Pfam" id="PF00443">
    <property type="entry name" value="UCH"/>
    <property type="match status" value="1"/>
</dbReference>
<dbReference type="EMBL" id="BLBS01000049">
    <property type="protein sequence ID" value="GET91634.1"/>
    <property type="molecule type" value="Genomic_DNA"/>
</dbReference>